<feature type="transmembrane region" description="Helical" evidence="6">
    <location>
        <begin position="21"/>
        <end position="43"/>
    </location>
</feature>
<gene>
    <name evidence="7" type="ORF">AB8B28_01735</name>
</gene>
<dbReference type="PANTHER" id="PTHR43823">
    <property type="entry name" value="SPORULATION PROTEIN YKVU"/>
    <property type="match status" value="1"/>
</dbReference>
<feature type="transmembrane region" description="Helical" evidence="6">
    <location>
        <begin position="238"/>
        <end position="261"/>
    </location>
</feature>
<evidence type="ECO:0000256" key="3">
    <source>
        <dbReference type="ARBA" id="ARBA00022692"/>
    </source>
</evidence>
<comment type="subcellular location">
    <subcellularLocation>
        <location evidence="1">Cell membrane</location>
        <topology evidence="1">Multi-pass membrane protein</topology>
    </subcellularLocation>
</comment>
<dbReference type="AlphaFoldDB" id="A0AB39V4L3"/>
<name>A0AB39V4L3_9FUSO</name>
<keyword evidence="4 6" id="KW-1133">Transmembrane helix</keyword>
<feature type="transmembrane region" description="Helical" evidence="6">
    <location>
        <begin position="166"/>
        <end position="189"/>
    </location>
</feature>
<feature type="transmembrane region" description="Helical" evidence="6">
    <location>
        <begin position="119"/>
        <end position="145"/>
    </location>
</feature>
<accession>A0AB39V4L3</accession>
<dbReference type="GO" id="GO:0015297">
    <property type="term" value="F:antiporter activity"/>
    <property type="evidence" value="ECO:0007669"/>
    <property type="project" value="InterPro"/>
</dbReference>
<feature type="transmembrane region" description="Helical" evidence="6">
    <location>
        <begin position="49"/>
        <end position="69"/>
    </location>
</feature>
<protein>
    <submittedName>
        <fullName evidence="7">MATE family efflux transporter</fullName>
    </submittedName>
</protein>
<keyword evidence="2" id="KW-1003">Cell membrane</keyword>
<keyword evidence="5 6" id="KW-0472">Membrane</keyword>
<keyword evidence="3 6" id="KW-0812">Transmembrane</keyword>
<dbReference type="GO" id="GO:0005886">
    <property type="term" value="C:plasma membrane"/>
    <property type="evidence" value="ECO:0007669"/>
    <property type="project" value="UniProtKB-SubCell"/>
</dbReference>
<dbReference type="InterPro" id="IPR051327">
    <property type="entry name" value="MATE_MepA_subfamily"/>
</dbReference>
<evidence type="ECO:0000313" key="7">
    <source>
        <dbReference type="EMBL" id="XDU62617.1"/>
    </source>
</evidence>
<reference evidence="7" key="1">
    <citation type="submission" date="2024-07" db="EMBL/GenBank/DDBJ databases">
        <authorList>
            <person name="Li X.-J."/>
            <person name="Wang X."/>
        </authorList>
    </citation>
    <scope>NUCLEOTIDE SEQUENCE</scope>
    <source>
        <strain evidence="7">HSP-536</strain>
    </source>
</reference>
<feature type="transmembrane region" description="Helical" evidence="6">
    <location>
        <begin position="267"/>
        <end position="287"/>
    </location>
</feature>
<evidence type="ECO:0000256" key="1">
    <source>
        <dbReference type="ARBA" id="ARBA00004651"/>
    </source>
</evidence>
<proteinExistence type="predicted"/>
<evidence type="ECO:0000256" key="4">
    <source>
        <dbReference type="ARBA" id="ARBA00022989"/>
    </source>
</evidence>
<dbReference type="PANTHER" id="PTHR43823:SF3">
    <property type="entry name" value="MULTIDRUG EXPORT PROTEIN MEPA"/>
    <property type="match status" value="1"/>
</dbReference>
<dbReference type="EMBL" id="CP165647">
    <property type="protein sequence ID" value="XDU62617.1"/>
    <property type="molecule type" value="Genomic_DNA"/>
</dbReference>
<evidence type="ECO:0000256" key="2">
    <source>
        <dbReference type="ARBA" id="ARBA00022475"/>
    </source>
</evidence>
<dbReference type="Pfam" id="PF01554">
    <property type="entry name" value="MatE"/>
    <property type="match status" value="1"/>
</dbReference>
<evidence type="ECO:0000256" key="5">
    <source>
        <dbReference type="ARBA" id="ARBA00023136"/>
    </source>
</evidence>
<feature type="transmembrane region" description="Helical" evidence="6">
    <location>
        <begin position="90"/>
        <end position="113"/>
    </location>
</feature>
<dbReference type="InterPro" id="IPR002528">
    <property type="entry name" value="MATE_fam"/>
</dbReference>
<organism evidence="7">
    <name type="scientific">Leptotrichia alba</name>
    <dbReference type="NCBI Taxonomy" id="3239304"/>
    <lineage>
        <taxon>Bacteria</taxon>
        <taxon>Fusobacteriati</taxon>
        <taxon>Fusobacteriota</taxon>
        <taxon>Fusobacteriia</taxon>
        <taxon>Fusobacteriales</taxon>
        <taxon>Leptotrichiaceae</taxon>
        <taxon>Leptotrichia</taxon>
    </lineage>
</organism>
<feature type="transmembrane region" description="Helical" evidence="6">
    <location>
        <begin position="209"/>
        <end position="231"/>
    </location>
</feature>
<evidence type="ECO:0000256" key="6">
    <source>
        <dbReference type="SAM" id="Phobius"/>
    </source>
</evidence>
<sequence length="297" mass="33613">MSGYAFEIYIKIDGKPSYPAICVLVGGLTNLILDYVFIVIFHYGVRGAAVATGISQITSCTMLLFYIFFNAKHIKFKKLVKINSDKIFKIFKTGFSEFLTEISSGILILIYNLVILKKIGVLGVSIFGTISYITSFITMTMIGFSQGIQPVISYNLGKKNYKNLKDILKISIIFLGVLGIFSFIFISLFSEYIGKIFFKEQNMISYVKIVLRIYSLSYIFIGINIFVSAYLTAIKKVIYSALISFPRDILFNSILLLILPNIFGNKIIWIVSFLSEVLTIFICVYLLKKIKREGILS</sequence>
<dbReference type="GO" id="GO:0042910">
    <property type="term" value="F:xenobiotic transmembrane transporter activity"/>
    <property type="evidence" value="ECO:0007669"/>
    <property type="project" value="InterPro"/>
</dbReference>
<dbReference type="KEGG" id="lala:AB8B28_01735"/>